<proteinExistence type="inferred from homology"/>
<sequence>MDYRFKTLPVTYILLFLNIVVYIMLMLFGGSQNSAVLITFGANYAPLVISGQIWRLVTAMFLHAGLEHLVFNMMTLFLLGTYIEPLLGSGRFLAAYLLSGLGGGIFSFALNKGLSVGASTALFGLFGVYLMFGESFRQNPYIKMMARQFLILVVINLGLDLFDSSIDIWGHIGGLLAGFLSAYVLGVPKLGNVARHKRIISAAAFIIIYTIIFKIGFIN</sequence>
<evidence type="ECO:0000256" key="2">
    <source>
        <dbReference type="ARBA" id="ARBA00009045"/>
    </source>
</evidence>
<name>A0ABY1ABP5_9LACO</name>
<dbReference type="SUPFAM" id="SSF144091">
    <property type="entry name" value="Rhomboid-like"/>
    <property type="match status" value="1"/>
</dbReference>
<keyword evidence="4" id="KW-0378">Hydrolase</keyword>
<evidence type="ECO:0000259" key="8">
    <source>
        <dbReference type="Pfam" id="PF01694"/>
    </source>
</evidence>
<dbReference type="PANTHER" id="PTHR43731">
    <property type="entry name" value="RHOMBOID PROTEASE"/>
    <property type="match status" value="1"/>
</dbReference>
<evidence type="ECO:0000313" key="9">
    <source>
        <dbReference type="EMBL" id="SEM67409.1"/>
    </source>
</evidence>
<evidence type="ECO:0000256" key="7">
    <source>
        <dbReference type="SAM" id="Phobius"/>
    </source>
</evidence>
<comment type="caution">
    <text evidence="9">The sequence shown here is derived from an EMBL/GenBank/DDBJ whole genome shotgun (WGS) entry which is preliminary data.</text>
</comment>
<dbReference type="Proteomes" id="UP000182089">
    <property type="component" value="Unassembled WGS sequence"/>
</dbReference>
<keyword evidence="5 7" id="KW-1133">Transmembrane helix</keyword>
<dbReference type="EMBL" id="FOCC01000006">
    <property type="protein sequence ID" value="SEM67409.1"/>
    <property type="molecule type" value="Genomic_DNA"/>
</dbReference>
<gene>
    <name evidence="9" type="ORF">SAMN05216431_106117</name>
</gene>
<feature type="transmembrane region" description="Helical" evidence="7">
    <location>
        <begin position="168"/>
        <end position="187"/>
    </location>
</feature>
<dbReference type="InterPro" id="IPR050925">
    <property type="entry name" value="Rhomboid_protease_S54"/>
</dbReference>
<dbReference type="InterPro" id="IPR022764">
    <property type="entry name" value="Peptidase_S54_rhomboid_dom"/>
</dbReference>
<accession>A0ABY1ABP5</accession>
<keyword evidence="6 7" id="KW-0472">Membrane</keyword>
<evidence type="ECO:0000256" key="3">
    <source>
        <dbReference type="ARBA" id="ARBA00022692"/>
    </source>
</evidence>
<evidence type="ECO:0000256" key="5">
    <source>
        <dbReference type="ARBA" id="ARBA00022989"/>
    </source>
</evidence>
<evidence type="ECO:0000256" key="6">
    <source>
        <dbReference type="ARBA" id="ARBA00023136"/>
    </source>
</evidence>
<comment type="subcellular location">
    <subcellularLocation>
        <location evidence="1">Membrane</location>
        <topology evidence="1">Multi-pass membrane protein</topology>
    </subcellularLocation>
</comment>
<dbReference type="Gene3D" id="1.20.1540.10">
    <property type="entry name" value="Rhomboid-like"/>
    <property type="match status" value="1"/>
</dbReference>
<dbReference type="GO" id="GO:0006508">
    <property type="term" value="P:proteolysis"/>
    <property type="evidence" value="ECO:0007669"/>
    <property type="project" value="UniProtKB-KW"/>
</dbReference>
<feature type="transmembrane region" description="Helical" evidence="7">
    <location>
        <begin position="92"/>
        <end position="110"/>
    </location>
</feature>
<dbReference type="InterPro" id="IPR035952">
    <property type="entry name" value="Rhomboid-like_sf"/>
</dbReference>
<evidence type="ECO:0000256" key="4">
    <source>
        <dbReference type="ARBA" id="ARBA00022801"/>
    </source>
</evidence>
<protein>
    <submittedName>
        <fullName evidence="9">Rhomboid protease GluP</fullName>
    </submittedName>
</protein>
<dbReference type="PANTHER" id="PTHR43731:SF14">
    <property type="entry name" value="PRESENILIN-ASSOCIATED RHOMBOID-LIKE PROTEIN, MITOCHONDRIAL"/>
    <property type="match status" value="1"/>
</dbReference>
<feature type="transmembrane region" description="Helical" evidence="7">
    <location>
        <begin position="12"/>
        <end position="28"/>
    </location>
</feature>
<feature type="transmembrane region" description="Helical" evidence="7">
    <location>
        <begin position="199"/>
        <end position="218"/>
    </location>
</feature>
<feature type="transmembrane region" description="Helical" evidence="7">
    <location>
        <begin position="35"/>
        <end position="54"/>
    </location>
</feature>
<comment type="similarity">
    <text evidence="2">Belongs to the peptidase S54 family.</text>
</comment>
<feature type="transmembrane region" description="Helical" evidence="7">
    <location>
        <begin position="116"/>
        <end position="132"/>
    </location>
</feature>
<keyword evidence="9" id="KW-0645">Protease</keyword>
<keyword evidence="3 7" id="KW-0812">Transmembrane</keyword>
<dbReference type="GO" id="GO:0008233">
    <property type="term" value="F:peptidase activity"/>
    <property type="evidence" value="ECO:0007669"/>
    <property type="project" value="UniProtKB-KW"/>
</dbReference>
<reference evidence="9 10" key="1">
    <citation type="submission" date="2016-10" db="EMBL/GenBank/DDBJ databases">
        <authorList>
            <person name="Varghese N."/>
            <person name="Submissions S."/>
        </authorList>
    </citation>
    <scope>NUCLEOTIDE SEQUENCE [LARGE SCALE GENOMIC DNA]</scope>
    <source>
        <strain evidence="9 10">WC1T17</strain>
    </source>
</reference>
<feature type="domain" description="Peptidase S54 rhomboid" evidence="8">
    <location>
        <begin position="51"/>
        <end position="185"/>
    </location>
</feature>
<dbReference type="Pfam" id="PF01694">
    <property type="entry name" value="Rhomboid"/>
    <property type="match status" value="1"/>
</dbReference>
<feature type="transmembrane region" description="Helical" evidence="7">
    <location>
        <begin position="60"/>
        <end position="80"/>
    </location>
</feature>
<evidence type="ECO:0000313" key="10">
    <source>
        <dbReference type="Proteomes" id="UP000182089"/>
    </source>
</evidence>
<evidence type="ECO:0000256" key="1">
    <source>
        <dbReference type="ARBA" id="ARBA00004141"/>
    </source>
</evidence>
<organism evidence="9 10">
    <name type="scientific">Ligilactobacillus ruminis</name>
    <dbReference type="NCBI Taxonomy" id="1623"/>
    <lineage>
        <taxon>Bacteria</taxon>
        <taxon>Bacillati</taxon>
        <taxon>Bacillota</taxon>
        <taxon>Bacilli</taxon>
        <taxon>Lactobacillales</taxon>
        <taxon>Lactobacillaceae</taxon>
        <taxon>Ligilactobacillus</taxon>
    </lineage>
</organism>